<accession>T0ISQ8</accession>
<gene>
    <name evidence="1" type="ORF">RLDS_11775</name>
</gene>
<name>T0ISQ8_9SPHN</name>
<protein>
    <submittedName>
        <fullName evidence="1">Uncharacterized protein</fullName>
    </submittedName>
</protein>
<dbReference type="RefSeq" id="WP_021226038.1">
    <property type="nucleotide sequence ID" value="NZ_ATDP01000089.1"/>
</dbReference>
<keyword evidence="2" id="KW-1185">Reference proteome</keyword>
<evidence type="ECO:0000313" key="1">
    <source>
        <dbReference type="EMBL" id="EQB14840.1"/>
    </source>
</evidence>
<reference evidence="1 2" key="1">
    <citation type="journal article" date="2013" name="Genome Announc.">
        <title>Draft Genome Sequence of Sphingobium lactosutens Strain DS20T, Isolated from a Hexachlorocyclohexane Dumpsite.</title>
        <authorList>
            <person name="Kumar R."/>
            <person name="Dwivedi V."/>
            <person name="Negi V."/>
            <person name="Khurana J.P."/>
            <person name="Lal R."/>
        </authorList>
    </citation>
    <scope>NUCLEOTIDE SEQUENCE [LARGE SCALE GENOMIC DNA]</scope>
    <source>
        <strain evidence="1 2">DS20</strain>
    </source>
</reference>
<dbReference type="AlphaFoldDB" id="T0ISQ8"/>
<dbReference type="EMBL" id="ATDP01000089">
    <property type="protein sequence ID" value="EQB14840.1"/>
    <property type="molecule type" value="Genomic_DNA"/>
</dbReference>
<comment type="caution">
    <text evidence="1">The sequence shown here is derived from an EMBL/GenBank/DDBJ whole genome shotgun (WGS) entry which is preliminary data.</text>
</comment>
<dbReference type="Proteomes" id="UP000015531">
    <property type="component" value="Unassembled WGS sequence"/>
</dbReference>
<proteinExistence type="predicted"/>
<sequence length="53" mass="5949">MKSKSRHPADKPDISPAADAAIIRLARLLGRQMARELHEEHIAKETQAPEEPH</sequence>
<organism evidence="1 2">
    <name type="scientific">Sphingobium lactosutens DS20</name>
    <dbReference type="NCBI Taxonomy" id="1331060"/>
    <lineage>
        <taxon>Bacteria</taxon>
        <taxon>Pseudomonadati</taxon>
        <taxon>Pseudomonadota</taxon>
        <taxon>Alphaproteobacteria</taxon>
        <taxon>Sphingomonadales</taxon>
        <taxon>Sphingomonadaceae</taxon>
        <taxon>Sphingobium</taxon>
    </lineage>
</organism>
<evidence type="ECO:0000313" key="2">
    <source>
        <dbReference type="Proteomes" id="UP000015531"/>
    </source>
</evidence>
<dbReference type="PATRIC" id="fig|1331060.3.peg.2232"/>